<dbReference type="PANTHER" id="PTHR30576:SF10">
    <property type="entry name" value="SLL5057 PROTEIN"/>
    <property type="match status" value="1"/>
</dbReference>
<feature type="transmembrane region" description="Helical" evidence="7">
    <location>
        <begin position="73"/>
        <end position="91"/>
    </location>
</feature>
<accession>E8V6L7</accession>
<dbReference type="HOGENOM" id="CLU_024920_3_4_0"/>
<evidence type="ECO:0000256" key="4">
    <source>
        <dbReference type="ARBA" id="ARBA00022692"/>
    </source>
</evidence>
<evidence type="ECO:0000256" key="1">
    <source>
        <dbReference type="ARBA" id="ARBA00004141"/>
    </source>
</evidence>
<organism evidence="9 10">
    <name type="scientific">Terriglobus saanensis (strain ATCC BAA-1853 / DSM 23119 / SP1PR4)</name>
    <dbReference type="NCBI Taxonomy" id="401053"/>
    <lineage>
        <taxon>Bacteria</taxon>
        <taxon>Pseudomonadati</taxon>
        <taxon>Acidobacteriota</taxon>
        <taxon>Terriglobia</taxon>
        <taxon>Terriglobales</taxon>
        <taxon>Acidobacteriaceae</taxon>
        <taxon>Terriglobus</taxon>
    </lineage>
</organism>
<keyword evidence="10" id="KW-1185">Reference proteome</keyword>
<dbReference type="InterPro" id="IPR003362">
    <property type="entry name" value="Bact_transf"/>
</dbReference>
<dbReference type="Proteomes" id="UP000006844">
    <property type="component" value="Chromosome"/>
</dbReference>
<keyword evidence="4 7" id="KW-0812">Transmembrane</keyword>
<dbReference type="eggNOG" id="COG1086">
    <property type="taxonomic scope" value="Bacteria"/>
</dbReference>
<dbReference type="STRING" id="401053.AciPR4_1952"/>
<feature type="transmembrane region" description="Helical" evidence="7">
    <location>
        <begin position="42"/>
        <end position="61"/>
    </location>
</feature>
<feature type="transmembrane region" description="Helical" evidence="7">
    <location>
        <begin position="137"/>
        <end position="157"/>
    </location>
</feature>
<proteinExistence type="inferred from homology"/>
<evidence type="ECO:0000259" key="8">
    <source>
        <dbReference type="Pfam" id="PF02397"/>
    </source>
</evidence>
<dbReference type="Pfam" id="PF02397">
    <property type="entry name" value="Bac_transf"/>
    <property type="match status" value="1"/>
</dbReference>
<comment type="subcellular location">
    <subcellularLocation>
        <location evidence="1">Membrane</location>
        <topology evidence="1">Multi-pass membrane protein</topology>
    </subcellularLocation>
</comment>
<keyword evidence="3 9" id="KW-0808">Transferase</keyword>
<dbReference type="EMBL" id="CP002467">
    <property type="protein sequence ID" value="ADV82756.1"/>
    <property type="molecule type" value="Genomic_DNA"/>
</dbReference>
<gene>
    <name evidence="9" type="ordered locus">AciPR4_1952</name>
</gene>
<evidence type="ECO:0000256" key="5">
    <source>
        <dbReference type="ARBA" id="ARBA00022989"/>
    </source>
</evidence>
<keyword evidence="5 7" id="KW-1133">Transmembrane helix</keyword>
<evidence type="ECO:0000256" key="2">
    <source>
        <dbReference type="ARBA" id="ARBA00006464"/>
    </source>
</evidence>
<dbReference type="InterPro" id="IPR017475">
    <property type="entry name" value="EPS_sugar_tfrase"/>
</dbReference>
<dbReference type="GO" id="GO:0016020">
    <property type="term" value="C:membrane"/>
    <property type="evidence" value="ECO:0007669"/>
    <property type="project" value="UniProtKB-SubCell"/>
</dbReference>
<dbReference type="eggNOG" id="COG2148">
    <property type="taxonomic scope" value="Bacteria"/>
</dbReference>
<evidence type="ECO:0000313" key="10">
    <source>
        <dbReference type="Proteomes" id="UP000006844"/>
    </source>
</evidence>
<dbReference type="AlphaFoldDB" id="E8V6L7"/>
<dbReference type="Gene3D" id="3.40.50.720">
    <property type="entry name" value="NAD(P)-binding Rossmann-like Domain"/>
    <property type="match status" value="1"/>
</dbReference>
<evidence type="ECO:0000313" key="9">
    <source>
        <dbReference type="EMBL" id="ADV82756.1"/>
    </source>
</evidence>
<protein>
    <submittedName>
        <fullName evidence="9">Exopolysaccharide biosynthesis polyprenyl glycosylphosphotransferase</fullName>
        <ecNumber evidence="9">2.7.8.6</ecNumber>
    </submittedName>
</protein>
<reference evidence="9 10" key="1">
    <citation type="journal article" date="2012" name="Stand. Genomic Sci.">
        <title>Complete genome sequence of Terriglobus saanensis type strain SP1PR4(T), an Acidobacteria from tundra soil.</title>
        <authorList>
            <person name="Rawat S.R."/>
            <person name="Mannisto M.K."/>
            <person name="Starovoytov V."/>
            <person name="Goodwin L."/>
            <person name="Nolan M."/>
            <person name="Hauser L."/>
            <person name="Land M."/>
            <person name="Davenport K.W."/>
            <person name="Woyke T."/>
            <person name="Haggblom M.M."/>
        </authorList>
    </citation>
    <scope>NUCLEOTIDE SEQUENCE</scope>
    <source>
        <strain evidence="10">ATCC BAA-1853 / DSM 23119 / SP1PR4</strain>
    </source>
</reference>
<dbReference type="Pfam" id="PF13727">
    <property type="entry name" value="CoA_binding_3"/>
    <property type="match status" value="1"/>
</dbReference>
<dbReference type="NCBIfam" id="TIGR03025">
    <property type="entry name" value="EPS_sugtrans"/>
    <property type="match status" value="1"/>
</dbReference>
<name>E8V6L7_TERSS</name>
<feature type="transmembrane region" description="Helical" evidence="7">
    <location>
        <begin position="112"/>
        <end position="131"/>
    </location>
</feature>
<evidence type="ECO:0000256" key="7">
    <source>
        <dbReference type="SAM" id="Phobius"/>
    </source>
</evidence>
<evidence type="ECO:0000256" key="3">
    <source>
        <dbReference type="ARBA" id="ARBA00022679"/>
    </source>
</evidence>
<dbReference type="EC" id="2.7.8.6" evidence="9"/>
<dbReference type="PANTHER" id="PTHR30576">
    <property type="entry name" value="COLANIC BIOSYNTHESIS UDP-GLUCOSE LIPID CARRIER TRANSFERASE"/>
    <property type="match status" value="1"/>
</dbReference>
<feature type="domain" description="Bacterial sugar transferase" evidence="8">
    <location>
        <begin position="301"/>
        <end position="490"/>
    </location>
</feature>
<dbReference type="KEGG" id="tsa:AciPR4_1952"/>
<feature type="transmembrane region" description="Helical" evidence="7">
    <location>
        <begin position="306"/>
        <end position="327"/>
    </location>
</feature>
<dbReference type="GO" id="GO:0047360">
    <property type="term" value="F:undecaprenyl-phosphate galactose phosphotransferase activity"/>
    <property type="evidence" value="ECO:0007669"/>
    <property type="project" value="UniProtKB-EC"/>
</dbReference>
<keyword evidence="6 7" id="KW-0472">Membrane</keyword>
<evidence type="ECO:0000256" key="6">
    <source>
        <dbReference type="ARBA" id="ARBA00023136"/>
    </source>
</evidence>
<sequence>MYTSNKSPVHSPSAKNFTGGLPSVDILTPVEQVSSKYKIARGIFPIPLAGIAWVCVTHRMSLHDLAHKWDFQFSLSRLLVLVAAFAVWNLLISLRPKSNRNESVYLREASTLAVASAACAFLVILCVGSRFRSEDKLLPLAFAMTALLGSSLIFLLIDACARHFGQLQNPEKPLVLIVGSGSKAGNAIMESARSPYSVLGCVDDTFIDDPTLKEMYLGTLDELPSLLKHHPIEAIVVTLPARSQYDQIQRAISIAENAGVDVHHSTTFFTTSIVSQSSASSVLARGTMLHAKHWDVREYIKRAIDLIVTSIALIAFSPIMLLIALAVRLTSEGPIFFVQKRYGKNRKHFPMYKFRTMVVDAEAKMKELEAKNEMSGPTFKMKHDPRVTPIGRFLRRTSLDELPQLFNVLLGNMSLVGPRPLPIRDVNLFQEGWLLRRFSVKPGLTCLWQISGRSNTTFHSWMMQDLAYIDGWSLYLDMSILLKTIPAVLKGSGAM</sequence>
<comment type="similarity">
    <text evidence="2">Belongs to the bacterial sugar transferase family.</text>
</comment>